<dbReference type="EMBL" id="CP001823">
    <property type="protein sequence ID" value="ACZ39858.1"/>
    <property type="molecule type" value="Genomic_DNA"/>
</dbReference>
<dbReference type="KEGG" id="sti:Sthe_2443"/>
<accession>D1C7Y7</accession>
<dbReference type="Proteomes" id="UP000002027">
    <property type="component" value="Chromosome 1"/>
</dbReference>
<reference evidence="1 2" key="2">
    <citation type="journal article" date="2010" name="Stand. Genomic Sci.">
        <title>Complete genome sequence of Desulfohalobium retbaense type strain (HR(100)).</title>
        <authorList>
            <person name="Spring S."/>
            <person name="Nolan M."/>
            <person name="Lapidus A."/>
            <person name="Glavina Del Rio T."/>
            <person name="Copeland A."/>
            <person name="Tice H."/>
            <person name="Cheng J.F."/>
            <person name="Lucas S."/>
            <person name="Land M."/>
            <person name="Chen F."/>
            <person name="Bruce D."/>
            <person name="Goodwin L."/>
            <person name="Pitluck S."/>
            <person name="Ivanova N."/>
            <person name="Mavromatis K."/>
            <person name="Mikhailova N."/>
            <person name="Pati A."/>
            <person name="Chen A."/>
            <person name="Palaniappan K."/>
            <person name="Hauser L."/>
            <person name="Chang Y.J."/>
            <person name="Jeffries C.D."/>
            <person name="Munk C."/>
            <person name="Kiss H."/>
            <person name="Chain P."/>
            <person name="Han C."/>
            <person name="Brettin T."/>
            <person name="Detter J.C."/>
            <person name="Schuler E."/>
            <person name="Goker M."/>
            <person name="Rohde M."/>
            <person name="Bristow J."/>
            <person name="Eisen J.A."/>
            <person name="Markowitz V."/>
            <person name="Hugenholtz P."/>
            <person name="Kyrpides N.C."/>
            <person name="Klenk H.P."/>
        </authorList>
    </citation>
    <scope>NUCLEOTIDE SEQUENCE [LARGE SCALE GENOMIC DNA]</scope>
    <source>
        <strain evidence="2">ATCC 49802 / DSM 20745 / S 6022</strain>
    </source>
</reference>
<reference evidence="2" key="1">
    <citation type="submission" date="2009-11" db="EMBL/GenBank/DDBJ databases">
        <title>The complete chromosome 1 of Sphaerobacter thermophilus DSM 20745.</title>
        <authorList>
            <person name="Lucas S."/>
            <person name="Copeland A."/>
            <person name="Lapidus A."/>
            <person name="Glavina del Rio T."/>
            <person name="Dalin E."/>
            <person name="Tice H."/>
            <person name="Bruce D."/>
            <person name="Goodwin L."/>
            <person name="Pitluck S."/>
            <person name="Kyrpides N."/>
            <person name="Mavromatis K."/>
            <person name="Ivanova N."/>
            <person name="Mikhailova N."/>
            <person name="LaButti K.M."/>
            <person name="Clum A."/>
            <person name="Sun H.I."/>
            <person name="Brettin T."/>
            <person name="Detter J.C."/>
            <person name="Han C."/>
            <person name="Larimer F."/>
            <person name="Land M."/>
            <person name="Hauser L."/>
            <person name="Markowitz V."/>
            <person name="Cheng J.F."/>
            <person name="Hugenholtz P."/>
            <person name="Woyke T."/>
            <person name="Wu D."/>
            <person name="Steenblock K."/>
            <person name="Schneider S."/>
            <person name="Pukall R."/>
            <person name="Goeker M."/>
            <person name="Klenk H.P."/>
            <person name="Eisen J.A."/>
        </authorList>
    </citation>
    <scope>NUCLEOTIDE SEQUENCE [LARGE SCALE GENOMIC DNA]</scope>
    <source>
        <strain evidence="2">ATCC 49802 / DSM 20745 / S 6022</strain>
    </source>
</reference>
<dbReference type="InParanoid" id="D1C7Y7"/>
<dbReference type="AlphaFoldDB" id="D1C7Y7"/>
<sequence length="33" mass="3898">MTTTIEWERDFAHAAERAARERKPLLIDVMKDP</sequence>
<protein>
    <submittedName>
        <fullName evidence="1">Uncharacterized protein</fullName>
    </submittedName>
</protein>
<gene>
    <name evidence="1" type="ordered locus">Sthe_2443</name>
</gene>
<evidence type="ECO:0000313" key="2">
    <source>
        <dbReference type="Proteomes" id="UP000002027"/>
    </source>
</evidence>
<keyword evidence="2" id="KW-1185">Reference proteome</keyword>
<dbReference type="HOGENOM" id="CLU_3383848_0_0_0"/>
<name>D1C7Y7_SPHTD</name>
<dbReference type="STRING" id="479434.Sthe_2443"/>
<organism evidence="1 2">
    <name type="scientific">Sphaerobacter thermophilus (strain ATCC 49802 / DSM 20745 / KCCM 41009 / NCIMB 13125 / S 6022)</name>
    <dbReference type="NCBI Taxonomy" id="479434"/>
    <lineage>
        <taxon>Bacteria</taxon>
        <taxon>Pseudomonadati</taxon>
        <taxon>Thermomicrobiota</taxon>
        <taxon>Thermomicrobia</taxon>
        <taxon>Sphaerobacterales</taxon>
        <taxon>Sphaerobacterineae</taxon>
        <taxon>Sphaerobacteraceae</taxon>
        <taxon>Sphaerobacter</taxon>
    </lineage>
</organism>
<evidence type="ECO:0000313" key="1">
    <source>
        <dbReference type="EMBL" id="ACZ39858.1"/>
    </source>
</evidence>
<proteinExistence type="predicted"/>